<protein>
    <submittedName>
        <fullName evidence="1">Uncharacterized protein</fullName>
    </submittedName>
</protein>
<sequence>MRIFFWKWKKILKEASEWILKFKNTNLLSDNSHKKMKSWELAWNKAVSENKKNYFFDFSYEKGISKTDEEYDHIQKIYKISGKQKMDYNGNLVSVFIDNYDKVVDIKNSKPKKSLLIPLFFDGYYYHLIRLTTKIPNKNEKNYIKIPPTPDTKLKKECYARLDRKDTEIRKMEKWRLEKYTIINCSKTNYIYRKEILEKCFNSPHIQEIYHIFLKEELKKSKKRFNYLFFICLFDK</sequence>
<proteinExistence type="predicted"/>
<evidence type="ECO:0000313" key="2">
    <source>
        <dbReference type="Proteomes" id="UP001214629"/>
    </source>
</evidence>
<accession>A0AAX3SYD1</accession>
<reference evidence="1 2" key="1">
    <citation type="submission" date="2022-04" db="EMBL/GenBank/DDBJ databases">
        <title>Whole genome of Spiroplasma citri.</title>
        <authorList>
            <person name="Khanchezar A."/>
            <person name="Izadpanah K."/>
            <person name="Taghavi M."/>
            <person name="Ghorbani A."/>
            <person name="Beven L."/>
        </authorList>
    </citation>
    <scope>NUCLEOTIDE SEQUENCE [LARGE SCALE GENOMIC DNA]</scope>
    <source>
        <strain evidence="1 2">D4</strain>
    </source>
</reference>
<evidence type="ECO:0000313" key="1">
    <source>
        <dbReference type="EMBL" id="WFG96153.1"/>
    </source>
</evidence>
<keyword evidence="2" id="KW-1185">Reference proteome</keyword>
<dbReference type="RefSeq" id="WP_277938526.1">
    <property type="nucleotide sequence ID" value="NZ_CP096246.1"/>
</dbReference>
<gene>
    <name evidence="1" type="ORF">M0C40_08695</name>
</gene>
<dbReference type="EMBL" id="CP096246">
    <property type="protein sequence ID" value="WFG96153.1"/>
    <property type="molecule type" value="Genomic_DNA"/>
</dbReference>
<dbReference type="AlphaFoldDB" id="A0AAX3SYD1"/>
<organism evidence="1 2">
    <name type="scientific">Spiroplasma citri</name>
    <dbReference type="NCBI Taxonomy" id="2133"/>
    <lineage>
        <taxon>Bacteria</taxon>
        <taxon>Bacillati</taxon>
        <taxon>Mycoplasmatota</taxon>
        <taxon>Mollicutes</taxon>
        <taxon>Entomoplasmatales</taxon>
        <taxon>Spiroplasmataceae</taxon>
        <taxon>Spiroplasma</taxon>
    </lineage>
</organism>
<name>A0AAX3SYD1_SPICI</name>
<dbReference type="Proteomes" id="UP001214629">
    <property type="component" value="Chromosome"/>
</dbReference>